<organism evidence="1 2">
    <name type="scientific">Bauhinia variegata</name>
    <name type="common">Purple orchid tree</name>
    <name type="synonym">Phanera variegata</name>
    <dbReference type="NCBI Taxonomy" id="167791"/>
    <lineage>
        <taxon>Eukaryota</taxon>
        <taxon>Viridiplantae</taxon>
        <taxon>Streptophyta</taxon>
        <taxon>Embryophyta</taxon>
        <taxon>Tracheophyta</taxon>
        <taxon>Spermatophyta</taxon>
        <taxon>Magnoliopsida</taxon>
        <taxon>eudicotyledons</taxon>
        <taxon>Gunneridae</taxon>
        <taxon>Pentapetalae</taxon>
        <taxon>rosids</taxon>
        <taxon>fabids</taxon>
        <taxon>Fabales</taxon>
        <taxon>Fabaceae</taxon>
        <taxon>Cercidoideae</taxon>
        <taxon>Cercideae</taxon>
        <taxon>Bauhiniinae</taxon>
        <taxon>Bauhinia</taxon>
    </lineage>
</organism>
<sequence>MSSIENNNNHHQVKAPTKEEDDACIYAMLLSSFNVFPSIVNAAIELNLFDIISQSTLSGAYVSPSEIASHLPAHHTQLIDRLDRMLRVLASFSVLDSTTRTNKDGHVERLYRLSLAGKYFVQNQVESLASFSNLTCHPASVQVWLNLKEAVLDDGIDLFSTVHGIPIWKYMGKDPKLGKTFNSAMAGIAAIQMRKYLEVYDGFEGVSTLVDVGGGTGQSLQMILSKHPSIKKAINFDLPQVIQNAPPHPGIEHVGGDMYASVPQGDAIMVKATCHNWTDDKCVALLKNCYKSLAENGKVIILDMIMPEEPETSVASQYVSIIDNTMFIQAGGKERTEREFAKLCKDSGFSSYRVVSRALSVYGVIEFYK</sequence>
<evidence type="ECO:0000313" key="1">
    <source>
        <dbReference type="EMBL" id="KAI4346404.1"/>
    </source>
</evidence>
<keyword evidence="2" id="KW-1185">Reference proteome</keyword>
<protein>
    <submittedName>
        <fullName evidence="1">Uncharacterized protein</fullName>
    </submittedName>
</protein>
<comment type="caution">
    <text evidence="1">The sequence shown here is derived from an EMBL/GenBank/DDBJ whole genome shotgun (WGS) entry which is preliminary data.</text>
</comment>
<evidence type="ECO:0000313" key="2">
    <source>
        <dbReference type="Proteomes" id="UP000828941"/>
    </source>
</evidence>
<proteinExistence type="predicted"/>
<accession>A0ACB9PEK7</accession>
<dbReference type="EMBL" id="CM039429">
    <property type="protein sequence ID" value="KAI4346404.1"/>
    <property type="molecule type" value="Genomic_DNA"/>
</dbReference>
<reference evidence="1 2" key="1">
    <citation type="journal article" date="2022" name="DNA Res.">
        <title>Chromosomal-level genome assembly of the orchid tree Bauhinia variegata (Leguminosae; Cercidoideae) supports the allotetraploid origin hypothesis of Bauhinia.</title>
        <authorList>
            <person name="Zhong Y."/>
            <person name="Chen Y."/>
            <person name="Zheng D."/>
            <person name="Pang J."/>
            <person name="Liu Y."/>
            <person name="Luo S."/>
            <person name="Meng S."/>
            <person name="Qian L."/>
            <person name="Wei D."/>
            <person name="Dai S."/>
            <person name="Zhou R."/>
        </authorList>
    </citation>
    <scope>NUCLEOTIDE SEQUENCE [LARGE SCALE GENOMIC DNA]</scope>
    <source>
        <strain evidence="1">BV-YZ2020</strain>
    </source>
</reference>
<gene>
    <name evidence="1" type="ORF">L6164_007301</name>
</gene>
<name>A0ACB9PEK7_BAUVA</name>
<dbReference type="Proteomes" id="UP000828941">
    <property type="component" value="Chromosome 4"/>
</dbReference>